<evidence type="ECO:0000256" key="1">
    <source>
        <dbReference type="SAM" id="MobiDB-lite"/>
    </source>
</evidence>
<gene>
    <name evidence="2" type="ORF">H6P81_011219</name>
</gene>
<protein>
    <submittedName>
        <fullName evidence="2">Uncharacterized protein</fullName>
    </submittedName>
</protein>
<feature type="region of interest" description="Disordered" evidence="1">
    <location>
        <begin position="1"/>
        <end position="39"/>
    </location>
</feature>
<proteinExistence type="predicted"/>
<organism evidence="2 3">
    <name type="scientific">Aristolochia fimbriata</name>
    <name type="common">White veined hardy Dutchman's pipe vine</name>
    <dbReference type="NCBI Taxonomy" id="158543"/>
    <lineage>
        <taxon>Eukaryota</taxon>
        <taxon>Viridiplantae</taxon>
        <taxon>Streptophyta</taxon>
        <taxon>Embryophyta</taxon>
        <taxon>Tracheophyta</taxon>
        <taxon>Spermatophyta</taxon>
        <taxon>Magnoliopsida</taxon>
        <taxon>Magnoliidae</taxon>
        <taxon>Piperales</taxon>
        <taxon>Aristolochiaceae</taxon>
        <taxon>Aristolochia</taxon>
    </lineage>
</organism>
<feature type="compositionally biased region" description="Pro residues" evidence="1">
    <location>
        <begin position="27"/>
        <end position="38"/>
    </location>
</feature>
<dbReference type="EMBL" id="JAINDJ010000004">
    <property type="protein sequence ID" value="KAG9451254.1"/>
    <property type="molecule type" value="Genomic_DNA"/>
</dbReference>
<name>A0AAV7ES59_ARIFI</name>
<accession>A0AAV7ES59</accession>
<reference evidence="2 3" key="1">
    <citation type="submission" date="2021-07" db="EMBL/GenBank/DDBJ databases">
        <title>The Aristolochia fimbriata genome: insights into angiosperm evolution, floral development and chemical biosynthesis.</title>
        <authorList>
            <person name="Jiao Y."/>
        </authorList>
    </citation>
    <scope>NUCLEOTIDE SEQUENCE [LARGE SCALE GENOMIC DNA]</scope>
    <source>
        <strain evidence="2">IBCAS-2021</strain>
        <tissue evidence="2">Leaf</tissue>
    </source>
</reference>
<feature type="region of interest" description="Disordered" evidence="1">
    <location>
        <begin position="243"/>
        <end position="269"/>
    </location>
</feature>
<dbReference type="Proteomes" id="UP000825729">
    <property type="component" value="Unassembled WGS sequence"/>
</dbReference>
<evidence type="ECO:0000313" key="3">
    <source>
        <dbReference type="Proteomes" id="UP000825729"/>
    </source>
</evidence>
<keyword evidence="3" id="KW-1185">Reference proteome</keyword>
<comment type="caution">
    <text evidence="2">The sequence shown here is derived from an EMBL/GenBank/DDBJ whole genome shotgun (WGS) entry which is preliminary data.</text>
</comment>
<sequence length="329" mass="35662">MVGGLTGPRHQDSWNLPAPGNNKPTTPSSPPSPPPPPCALASALERNARRFGHITSTTLPPCCGPLPLGPKLAARPDLSVFDFTPVSHRRPANFPKHPPPEAPITLPLPQSGPGSFRPGRQLLDPVSGSLEFVSGRTRFWATRGRARNLDDKVGLRGRVPGIARWAEAEKWRWVSCSLRVGPILGKRGDKWCEGLNNGAETVLRVSPTRTDEIEYGNVRWGPRHLSDCAGPPTGRHECRVAFFGPGPPGRTGEKPREVPPRRDNSSRGGILHFPLALRSGWRIMDAINSGRSSRADRRCLGTSMLSQIAPPTYFHLPGAFATAGAYSVH</sequence>
<evidence type="ECO:0000313" key="2">
    <source>
        <dbReference type="EMBL" id="KAG9451254.1"/>
    </source>
</evidence>
<feature type="compositionally biased region" description="Basic and acidic residues" evidence="1">
    <location>
        <begin position="251"/>
        <end position="265"/>
    </location>
</feature>
<dbReference type="AlphaFoldDB" id="A0AAV7ES59"/>